<reference evidence="2 3" key="1">
    <citation type="journal article" date="2008" name="Nature">
        <title>The genome of Laccaria bicolor provides insights into mycorrhizal symbiosis.</title>
        <authorList>
            <person name="Martin F."/>
            <person name="Aerts A."/>
            <person name="Ahren D."/>
            <person name="Brun A."/>
            <person name="Danchin E.G.J."/>
            <person name="Duchaussoy F."/>
            <person name="Gibon J."/>
            <person name="Kohler A."/>
            <person name="Lindquist E."/>
            <person name="Pereda V."/>
            <person name="Salamov A."/>
            <person name="Shapiro H.J."/>
            <person name="Wuyts J."/>
            <person name="Blaudez D."/>
            <person name="Buee M."/>
            <person name="Brokstein P."/>
            <person name="Canbaeck B."/>
            <person name="Cohen D."/>
            <person name="Courty P.E."/>
            <person name="Coutinho P.M."/>
            <person name="Delaruelle C."/>
            <person name="Detter J.C."/>
            <person name="Deveau A."/>
            <person name="DiFazio S."/>
            <person name="Duplessis S."/>
            <person name="Fraissinet-Tachet L."/>
            <person name="Lucic E."/>
            <person name="Frey-Klett P."/>
            <person name="Fourrey C."/>
            <person name="Feussner I."/>
            <person name="Gay G."/>
            <person name="Grimwood J."/>
            <person name="Hoegger P.J."/>
            <person name="Jain P."/>
            <person name="Kilaru S."/>
            <person name="Labbe J."/>
            <person name="Lin Y.C."/>
            <person name="Legue V."/>
            <person name="Le Tacon F."/>
            <person name="Marmeisse R."/>
            <person name="Melayah D."/>
            <person name="Montanini B."/>
            <person name="Muratet M."/>
            <person name="Nehls U."/>
            <person name="Niculita-Hirzel H."/>
            <person name="Oudot-Le Secq M.P."/>
            <person name="Peter M."/>
            <person name="Quesneville H."/>
            <person name="Rajashekar B."/>
            <person name="Reich M."/>
            <person name="Rouhier N."/>
            <person name="Schmutz J."/>
            <person name="Yin T."/>
            <person name="Chalot M."/>
            <person name="Henrissat B."/>
            <person name="Kuees U."/>
            <person name="Lucas S."/>
            <person name="Van de Peer Y."/>
            <person name="Podila G.K."/>
            <person name="Polle A."/>
            <person name="Pukkila P.J."/>
            <person name="Richardson P.M."/>
            <person name="Rouze P."/>
            <person name="Sanders I.R."/>
            <person name="Stajich J.E."/>
            <person name="Tunlid A."/>
            <person name="Tuskan G."/>
            <person name="Grigoriev I.V."/>
        </authorList>
    </citation>
    <scope>NUCLEOTIDE SEQUENCE [LARGE SCALE GENOMIC DNA]</scope>
    <source>
        <strain evidence="3">S238N-H82 / ATCC MYA-4686</strain>
    </source>
</reference>
<dbReference type="GeneID" id="6074685"/>
<accession>B0D454</accession>
<evidence type="ECO:0000313" key="2">
    <source>
        <dbReference type="EMBL" id="EDR10273.1"/>
    </source>
</evidence>
<keyword evidence="3" id="KW-1185">Reference proteome</keyword>
<proteinExistence type="predicted"/>
<dbReference type="HOGENOM" id="CLU_670974_0_0_1"/>
<dbReference type="InParanoid" id="B0D454"/>
<dbReference type="AlphaFoldDB" id="B0D454"/>
<dbReference type="KEGG" id="lbc:LACBIDRAFT_325194"/>
<protein>
    <submittedName>
        <fullName evidence="2">Predicted protein</fullName>
    </submittedName>
</protein>
<dbReference type="Proteomes" id="UP000001194">
    <property type="component" value="Unassembled WGS sequence"/>
</dbReference>
<feature type="domain" description="DUF7587" evidence="1">
    <location>
        <begin position="10"/>
        <end position="157"/>
    </location>
</feature>
<name>B0D454_LACBS</name>
<organism evidence="3">
    <name type="scientific">Laccaria bicolor (strain S238N-H82 / ATCC MYA-4686)</name>
    <name type="common">Bicoloured deceiver</name>
    <name type="synonym">Laccaria laccata var. bicolor</name>
    <dbReference type="NCBI Taxonomy" id="486041"/>
    <lineage>
        <taxon>Eukaryota</taxon>
        <taxon>Fungi</taxon>
        <taxon>Dikarya</taxon>
        <taxon>Basidiomycota</taxon>
        <taxon>Agaricomycotina</taxon>
        <taxon>Agaricomycetes</taxon>
        <taxon>Agaricomycetidae</taxon>
        <taxon>Agaricales</taxon>
        <taxon>Agaricineae</taxon>
        <taxon>Hydnangiaceae</taxon>
        <taxon>Laccaria</taxon>
    </lineage>
</organism>
<evidence type="ECO:0000313" key="3">
    <source>
        <dbReference type="Proteomes" id="UP000001194"/>
    </source>
</evidence>
<sequence>MLSQLEDARAFRVYDEGSSTVLTDDGFIANAFAGSANVSEILERYPTDDDYRELLRHVRNRHRGANSPWISITPLWLWAIVECVKRCRAGEKGVGLALIDNAQLALSRDVQQVFYAMERNEIRDDHLASQWSNDPQEILIFAALPRKAIISQVLFADIIPHLPPFFFKSHHCRAIENICWRNQHRDATSPHSHGKRAYDLARSLIEPKWQEVTNDILEEGQEAGEEIIRSRDKEALSHKMFMMRFDTTALTAEDFDVEAQASMKLNELTTIIRTLAGKIASWGIDWNKDVDGSAWKEVQHAIIQCTKEAQSEVIDQVGELLGSSFILLEVSQFLCIFVRVRKYAPLQWNQRPLNFRLVNNKTPKHDGLMLDKSEFVPGVSERAGKVHATLYGKGLTFEAKWWEIGFRPRR</sequence>
<evidence type="ECO:0000259" key="1">
    <source>
        <dbReference type="Pfam" id="PF24494"/>
    </source>
</evidence>
<dbReference type="RefSeq" id="XP_001878723.1">
    <property type="nucleotide sequence ID" value="XM_001878688.1"/>
</dbReference>
<dbReference type="InterPro" id="IPR056009">
    <property type="entry name" value="DUF7587"/>
</dbReference>
<gene>
    <name evidence="2" type="ORF">LACBIDRAFT_325194</name>
</gene>
<dbReference type="OrthoDB" id="2845709at2759"/>
<dbReference type="Pfam" id="PF24494">
    <property type="entry name" value="DUF7587"/>
    <property type="match status" value="1"/>
</dbReference>
<dbReference type="EMBL" id="DS547097">
    <property type="protein sequence ID" value="EDR10273.1"/>
    <property type="molecule type" value="Genomic_DNA"/>
</dbReference>